<feature type="domain" description="MvdD-like pre-ATP grasp" evidence="1">
    <location>
        <begin position="1"/>
        <end position="118"/>
    </location>
</feature>
<protein>
    <submittedName>
        <fullName evidence="2">Alpha-L-glutamate ligase</fullName>
    </submittedName>
</protein>
<keyword evidence="2" id="KW-0436">Ligase</keyword>
<dbReference type="GO" id="GO:0009432">
    <property type="term" value="P:SOS response"/>
    <property type="evidence" value="ECO:0007669"/>
    <property type="project" value="TreeGrafter"/>
</dbReference>
<dbReference type="AlphaFoldDB" id="A0A4R5CIW4"/>
<keyword evidence="3" id="KW-1185">Reference proteome</keyword>
<dbReference type="EMBL" id="SMKZ01000060">
    <property type="protein sequence ID" value="TDD99066.1"/>
    <property type="molecule type" value="Genomic_DNA"/>
</dbReference>
<dbReference type="PANTHER" id="PTHR21621:SF0">
    <property type="entry name" value="BETA-CITRYLGLUTAMATE SYNTHASE B-RELATED"/>
    <property type="match status" value="1"/>
</dbReference>
<evidence type="ECO:0000313" key="2">
    <source>
        <dbReference type="EMBL" id="TDD99066.1"/>
    </source>
</evidence>
<dbReference type="InParanoid" id="A0A4R5CIW4"/>
<gene>
    <name evidence="2" type="ORF">E1269_27490</name>
</gene>
<dbReference type="InterPro" id="IPR048936">
    <property type="entry name" value="MvdD-like_ATPgrasp"/>
</dbReference>
<dbReference type="Proteomes" id="UP000294739">
    <property type="component" value="Unassembled WGS sequence"/>
</dbReference>
<reference evidence="2 3" key="1">
    <citation type="submission" date="2019-03" db="EMBL/GenBank/DDBJ databases">
        <title>Draft genome sequences of novel Actinobacteria.</title>
        <authorList>
            <person name="Sahin N."/>
            <person name="Ay H."/>
            <person name="Saygin H."/>
        </authorList>
    </citation>
    <scope>NUCLEOTIDE SEQUENCE [LARGE SCALE GENOMIC DNA]</scope>
    <source>
        <strain evidence="2 3">5K138</strain>
    </source>
</reference>
<evidence type="ECO:0000259" key="1">
    <source>
        <dbReference type="Pfam" id="PF21068"/>
    </source>
</evidence>
<dbReference type="PANTHER" id="PTHR21621">
    <property type="entry name" value="RIBOSOMAL PROTEIN S6 MODIFICATION PROTEIN"/>
    <property type="match status" value="1"/>
</dbReference>
<name>A0A4R5CIW4_9ACTN</name>
<dbReference type="Gene3D" id="3.30.470.20">
    <property type="entry name" value="ATP-grasp fold, B domain"/>
    <property type="match status" value="1"/>
</dbReference>
<organism evidence="2 3">
    <name type="scientific">Jiangella asiatica</name>
    <dbReference type="NCBI Taxonomy" id="2530372"/>
    <lineage>
        <taxon>Bacteria</taxon>
        <taxon>Bacillati</taxon>
        <taxon>Actinomycetota</taxon>
        <taxon>Actinomycetes</taxon>
        <taxon>Jiangellales</taxon>
        <taxon>Jiangellaceae</taxon>
        <taxon>Jiangella</taxon>
    </lineage>
</organism>
<sequence length="319" mass="34664">MILVVSYPGEDHTDAVVGTLERQGREVTRLDLSDLPARAGLSLDYADGGRAPRHEVTVDGRTVDLAGASVGWWRRIRGHDPDEALVEPGERAFAVSETTQAVGGMLDALPCTWVNPRAADEAAHRKPYQWAVARGVGLRVPPTLVTNEPDRARAFVAGHGVGRTVFKSLLASWDWRETRLVEAADLDRLASVRYAPVIFQEYVPGVDLRVTIVGTEVFAAEIDATRTSYPVDMRMVVGEASMRAVALPPALTDALITLMKRLDLVYGAVDLRRTAAGEYAFLEVNPAGLWLFAEERTGLPITGAVAARLAALDDEGRTR</sequence>
<evidence type="ECO:0000313" key="3">
    <source>
        <dbReference type="Proteomes" id="UP000294739"/>
    </source>
</evidence>
<dbReference type="Pfam" id="PF21068">
    <property type="entry name" value="ATPgraspMvdD"/>
    <property type="match status" value="1"/>
</dbReference>
<dbReference type="SUPFAM" id="SSF56059">
    <property type="entry name" value="Glutathione synthetase ATP-binding domain-like"/>
    <property type="match status" value="1"/>
</dbReference>
<dbReference type="GO" id="GO:0005737">
    <property type="term" value="C:cytoplasm"/>
    <property type="evidence" value="ECO:0007669"/>
    <property type="project" value="TreeGrafter"/>
</dbReference>
<proteinExistence type="predicted"/>
<dbReference type="OrthoDB" id="9794735at2"/>
<dbReference type="GO" id="GO:0018169">
    <property type="term" value="F:ribosomal S6-glutamic acid ligase activity"/>
    <property type="evidence" value="ECO:0007669"/>
    <property type="project" value="TreeGrafter"/>
</dbReference>
<accession>A0A4R5CIW4</accession>
<dbReference type="RefSeq" id="WP_131900640.1">
    <property type="nucleotide sequence ID" value="NZ_SMKZ01000060.1"/>
</dbReference>
<comment type="caution">
    <text evidence="2">The sequence shown here is derived from an EMBL/GenBank/DDBJ whole genome shotgun (WGS) entry which is preliminary data.</text>
</comment>